<proteinExistence type="predicted"/>
<organism evidence="1 2">
    <name type="scientific">Mycolicibacterium murale</name>
    <dbReference type="NCBI Taxonomy" id="182220"/>
    <lineage>
        <taxon>Bacteria</taxon>
        <taxon>Bacillati</taxon>
        <taxon>Actinomycetota</taxon>
        <taxon>Actinomycetes</taxon>
        <taxon>Mycobacteriales</taxon>
        <taxon>Mycobacteriaceae</taxon>
        <taxon>Mycolicibacterium</taxon>
    </lineage>
</organism>
<gene>
    <name evidence="1" type="ORF">MMUR_00350</name>
</gene>
<name>A0A7I9WEJ3_9MYCO</name>
<dbReference type="AlphaFoldDB" id="A0A7I9WEJ3"/>
<evidence type="ECO:0000313" key="2">
    <source>
        <dbReference type="Proteomes" id="UP000465241"/>
    </source>
</evidence>
<dbReference type="Proteomes" id="UP000465241">
    <property type="component" value="Unassembled WGS sequence"/>
</dbReference>
<dbReference type="EMBL" id="BLKT01000002">
    <property type="protein sequence ID" value="GFG55899.1"/>
    <property type="molecule type" value="Genomic_DNA"/>
</dbReference>
<comment type="caution">
    <text evidence="1">The sequence shown here is derived from an EMBL/GenBank/DDBJ whole genome shotgun (WGS) entry which is preliminary data.</text>
</comment>
<keyword evidence="2" id="KW-1185">Reference proteome</keyword>
<evidence type="ECO:0000313" key="1">
    <source>
        <dbReference type="EMBL" id="GFG55899.1"/>
    </source>
</evidence>
<reference evidence="1 2" key="1">
    <citation type="journal article" date="2019" name="Emerg. Microbes Infect.">
        <title>Comprehensive subspecies identification of 175 nontuberculous mycobacteria species based on 7547 genomic profiles.</title>
        <authorList>
            <person name="Matsumoto Y."/>
            <person name="Kinjo T."/>
            <person name="Motooka D."/>
            <person name="Nabeya D."/>
            <person name="Jung N."/>
            <person name="Uechi K."/>
            <person name="Horii T."/>
            <person name="Iida T."/>
            <person name="Fujita J."/>
            <person name="Nakamura S."/>
        </authorList>
    </citation>
    <scope>NUCLEOTIDE SEQUENCE [LARGE SCALE GENOMIC DNA]</scope>
    <source>
        <strain evidence="1 2">JCM 13392</strain>
    </source>
</reference>
<sequence length="186" mass="19442">MSGSRDTVVSMTMGYRRPHRTGVAAAATALVLAAGAAVTSGLALVRPIAPAQHTVNVVEPPPATYSSTEIEAAKNAMCSAWDQAARTITSAGKQRASIAATTGRSSPETDEARTVEKRTTATQMTFLRTQLSPATPSDISKPVSDWMASQIDAMHGVNVRDWDASNAAITRGNDLVDVIDAKCGLS</sequence>
<accession>A0A7I9WEJ3</accession>
<protein>
    <submittedName>
        <fullName evidence="1">Uncharacterized protein</fullName>
    </submittedName>
</protein>